<feature type="transmembrane region" description="Helical" evidence="6">
    <location>
        <begin position="21"/>
        <end position="39"/>
    </location>
</feature>
<evidence type="ECO:0000256" key="3">
    <source>
        <dbReference type="ARBA" id="ARBA00022692"/>
    </source>
</evidence>
<dbReference type="Proteomes" id="UP000232230">
    <property type="component" value="Chromosome"/>
</dbReference>
<evidence type="ECO:0000256" key="2">
    <source>
        <dbReference type="ARBA" id="ARBA00022475"/>
    </source>
</evidence>
<keyword evidence="3 6" id="KW-0812">Transmembrane</keyword>
<comment type="subcellular location">
    <subcellularLocation>
        <location evidence="1">Cell membrane</location>
        <topology evidence="1">Multi-pass membrane protein</topology>
    </subcellularLocation>
</comment>
<evidence type="ECO:0000256" key="1">
    <source>
        <dbReference type="ARBA" id="ARBA00004651"/>
    </source>
</evidence>
<reference evidence="7 8" key="1">
    <citation type="submission" date="2017-11" db="EMBL/GenBank/DDBJ databases">
        <title>Genome sequence of Entomoplasma somnilux PYAN-1 (ATCC 49194).</title>
        <authorList>
            <person name="Lo W.-S."/>
            <person name="Gasparich G.E."/>
            <person name="Kuo C.-H."/>
        </authorList>
    </citation>
    <scope>NUCLEOTIDE SEQUENCE [LARGE SCALE GENOMIC DNA]</scope>
    <source>
        <strain evidence="7 8">PYAN-1</strain>
    </source>
</reference>
<keyword evidence="5 6" id="KW-0472">Membrane</keyword>
<feature type="transmembrane region" description="Helical" evidence="6">
    <location>
        <begin position="295"/>
        <end position="314"/>
    </location>
</feature>
<dbReference type="PANTHER" id="PTHR42770">
    <property type="entry name" value="AMINO ACID TRANSPORTER-RELATED"/>
    <property type="match status" value="1"/>
</dbReference>
<dbReference type="EMBL" id="CP024965">
    <property type="protein sequence ID" value="ATZ18737.1"/>
    <property type="molecule type" value="Genomic_DNA"/>
</dbReference>
<feature type="transmembrane region" description="Helical" evidence="6">
    <location>
        <begin position="399"/>
        <end position="420"/>
    </location>
</feature>
<proteinExistence type="predicted"/>
<dbReference type="KEGG" id="esx:ESOMN_v1c03550"/>
<feature type="transmembrane region" description="Helical" evidence="6">
    <location>
        <begin position="214"/>
        <end position="232"/>
    </location>
</feature>
<accession>A0A2K8NY74</accession>
<feature type="transmembrane region" description="Helical" evidence="6">
    <location>
        <begin position="347"/>
        <end position="369"/>
    </location>
</feature>
<evidence type="ECO:0000256" key="6">
    <source>
        <dbReference type="SAM" id="Phobius"/>
    </source>
</evidence>
<evidence type="ECO:0000256" key="5">
    <source>
        <dbReference type="ARBA" id="ARBA00023136"/>
    </source>
</evidence>
<dbReference type="InterPro" id="IPR002293">
    <property type="entry name" value="AA/rel_permease1"/>
</dbReference>
<feature type="transmembrane region" description="Helical" evidence="6">
    <location>
        <begin position="252"/>
        <end position="275"/>
    </location>
</feature>
<dbReference type="PIRSF" id="PIRSF006060">
    <property type="entry name" value="AA_transporter"/>
    <property type="match status" value="1"/>
</dbReference>
<evidence type="ECO:0000313" key="8">
    <source>
        <dbReference type="Proteomes" id="UP000232230"/>
    </source>
</evidence>
<feature type="transmembrane region" description="Helical" evidence="6">
    <location>
        <begin position="470"/>
        <end position="490"/>
    </location>
</feature>
<dbReference type="GO" id="GO:0022857">
    <property type="term" value="F:transmembrane transporter activity"/>
    <property type="evidence" value="ECO:0007669"/>
    <property type="project" value="InterPro"/>
</dbReference>
<feature type="transmembrane region" description="Helical" evidence="6">
    <location>
        <begin position="93"/>
        <end position="114"/>
    </location>
</feature>
<dbReference type="GO" id="GO:0005886">
    <property type="term" value="C:plasma membrane"/>
    <property type="evidence" value="ECO:0007669"/>
    <property type="project" value="UniProtKB-SubCell"/>
</dbReference>
<keyword evidence="4 6" id="KW-1133">Transmembrane helix</keyword>
<feature type="transmembrane region" description="Helical" evidence="6">
    <location>
        <begin position="176"/>
        <end position="194"/>
    </location>
</feature>
<dbReference type="Pfam" id="PF13520">
    <property type="entry name" value="AA_permease_2"/>
    <property type="match status" value="1"/>
</dbReference>
<sequence length="533" mass="59876">MKVKNKSGKKFSLKEFIWMGFNYSVGIAFIGNFAILSNIGQENSIGIHVTWLFLLEGFIAGICAIAFARMAKIHNSDNNGGSYIYVRTTFGKFWGVFIAFMQYVSLPFLITIQINSLIKGSFSPEYVGQGAWYAANWGPFTDLWLDLIGIFIYMSAATIIFLGIKWYKKIAHGSALIKWITAGCLIILGLVLAFQNGHDNMQHWTTKSEISLEGFVKAFNSCFFFFAGFEVFSTAGKNIENPEKNVGKGVVIIMAISTVFYVVITIIFFAAYSSFEQNMNMGAWSSAQPTLNKVLLYGGPIVMMISSVALKINVAMQNALYGGTTLQPLANEGFLPDKMKKLNKDNLPIKASIFNLIITGFMIFIWLCIPDIIKGVSLLNGADPVTYQDVFNVSSLTEASSVITIFIYGMVIAVALTLHFKKKNRLKIWEIILYPIVLLILAFVFVWHYYELINKIATVDAEHFSSTLTGVIIEIAFIITSMSTCTIWYFTGFKKKMAKRLIENPELQNKIDNQFRLTNNKEKLNLKNKTIKK</sequence>
<keyword evidence="8" id="KW-1185">Reference proteome</keyword>
<feature type="transmembrane region" description="Helical" evidence="6">
    <location>
        <begin position="432"/>
        <end position="450"/>
    </location>
</feature>
<dbReference type="InterPro" id="IPR050367">
    <property type="entry name" value="APC_superfamily"/>
</dbReference>
<organism evidence="7 8">
    <name type="scientific">Williamsoniiplasma somnilux</name>
    <dbReference type="NCBI Taxonomy" id="215578"/>
    <lineage>
        <taxon>Bacteria</taxon>
        <taxon>Bacillati</taxon>
        <taxon>Mycoplasmatota</taxon>
        <taxon>Mollicutes</taxon>
        <taxon>Entomoplasmatales</taxon>
        <taxon>Williamsoniiplasma</taxon>
    </lineage>
</organism>
<gene>
    <name evidence="7" type="ORF">ESOMN_v1c03550</name>
</gene>
<dbReference type="PANTHER" id="PTHR42770:SF7">
    <property type="entry name" value="MEMBRANE PROTEIN"/>
    <property type="match status" value="1"/>
</dbReference>
<feature type="transmembrane region" description="Helical" evidence="6">
    <location>
        <begin position="143"/>
        <end position="164"/>
    </location>
</feature>
<evidence type="ECO:0008006" key="9">
    <source>
        <dbReference type="Google" id="ProtNLM"/>
    </source>
</evidence>
<name>A0A2K8NY74_9MOLU</name>
<protein>
    <recommendedName>
        <fullName evidence="9">Amino acid permease</fullName>
    </recommendedName>
</protein>
<keyword evidence="2" id="KW-1003">Cell membrane</keyword>
<evidence type="ECO:0000313" key="7">
    <source>
        <dbReference type="EMBL" id="ATZ18737.1"/>
    </source>
</evidence>
<dbReference type="AlphaFoldDB" id="A0A2K8NY74"/>
<feature type="transmembrane region" description="Helical" evidence="6">
    <location>
        <begin position="45"/>
        <end position="68"/>
    </location>
</feature>
<dbReference type="Gene3D" id="1.20.1740.10">
    <property type="entry name" value="Amino acid/polyamine transporter I"/>
    <property type="match status" value="1"/>
</dbReference>
<dbReference type="RefSeq" id="WP_156920186.1">
    <property type="nucleotide sequence ID" value="NZ_CP024965.1"/>
</dbReference>
<evidence type="ECO:0000256" key="4">
    <source>
        <dbReference type="ARBA" id="ARBA00022989"/>
    </source>
</evidence>